<comment type="caution">
    <text evidence="2">The sequence shown here is derived from an EMBL/GenBank/DDBJ whole genome shotgun (WGS) entry which is preliminary data.</text>
</comment>
<evidence type="ECO:0008006" key="4">
    <source>
        <dbReference type="Google" id="ProtNLM"/>
    </source>
</evidence>
<name>A0A318JL33_9NEIS</name>
<accession>A0A318JL33</accession>
<proteinExistence type="predicted"/>
<reference evidence="2 3" key="1">
    <citation type="submission" date="2018-05" db="EMBL/GenBank/DDBJ databases">
        <title>Genomic Encyclopedia of Type Strains, Phase IV (KMG-IV): sequencing the most valuable type-strain genomes for metagenomic binning, comparative biology and taxonomic classification.</title>
        <authorList>
            <person name="Goeker M."/>
        </authorList>
    </citation>
    <scope>NUCLEOTIDE SEQUENCE [LARGE SCALE GENOMIC DNA]</scope>
    <source>
        <strain evidence="2 3">DSM 25134</strain>
    </source>
</reference>
<evidence type="ECO:0000256" key="1">
    <source>
        <dbReference type="SAM" id="SignalP"/>
    </source>
</evidence>
<organism evidence="2 3">
    <name type="scientific">Aquitalea magnusonii</name>
    <dbReference type="NCBI Taxonomy" id="332411"/>
    <lineage>
        <taxon>Bacteria</taxon>
        <taxon>Pseudomonadati</taxon>
        <taxon>Pseudomonadota</taxon>
        <taxon>Betaproteobacteria</taxon>
        <taxon>Neisseriales</taxon>
        <taxon>Chromobacteriaceae</taxon>
        <taxon>Aquitalea</taxon>
    </lineage>
</organism>
<keyword evidence="1" id="KW-0732">Signal</keyword>
<dbReference type="Proteomes" id="UP000248395">
    <property type="component" value="Unassembled WGS sequence"/>
</dbReference>
<keyword evidence="3" id="KW-1185">Reference proteome</keyword>
<dbReference type="AlphaFoldDB" id="A0A318JL33"/>
<sequence>MKMLRCALSLLACLLLTHCSSTPVRKPVQGDSFSSAELGQSAANRIANLAMRDNLLSLQTLLDKLYRRNPAQWQKSGAASRDAAIAQVMAAIRNNGKLAALGQVRSTAALTTAFDPQFSGDRAGTLIYGLGSMLVDVYGGRTELYLVHGLDAQQLANAAYNVEVASWLLGRRQNADGSPLLLANEINSQQRNLSFEREMGKIMARLELLAELSDEKLRRSAIDFGQSLVAGPFLQFLPVSAVSSAIPAATH</sequence>
<dbReference type="EMBL" id="QJKC01000002">
    <property type="protein sequence ID" value="PXX50452.1"/>
    <property type="molecule type" value="Genomic_DNA"/>
</dbReference>
<dbReference type="RefSeq" id="WP_110312936.1">
    <property type="nucleotide sequence ID" value="NZ_LNQU01000003.1"/>
</dbReference>
<protein>
    <recommendedName>
        <fullName evidence="4">Lipoprotein</fullName>
    </recommendedName>
</protein>
<dbReference type="OrthoDB" id="5866325at2"/>
<gene>
    <name evidence="2" type="ORF">DFR38_102100</name>
</gene>
<feature type="signal peptide" evidence="1">
    <location>
        <begin position="1"/>
        <end position="21"/>
    </location>
</feature>
<evidence type="ECO:0000313" key="3">
    <source>
        <dbReference type="Proteomes" id="UP000248395"/>
    </source>
</evidence>
<feature type="chain" id="PRO_5016278025" description="Lipoprotein" evidence="1">
    <location>
        <begin position="22"/>
        <end position="251"/>
    </location>
</feature>
<evidence type="ECO:0000313" key="2">
    <source>
        <dbReference type="EMBL" id="PXX50452.1"/>
    </source>
</evidence>